<evidence type="ECO:0000313" key="3">
    <source>
        <dbReference type="Proteomes" id="UP001286313"/>
    </source>
</evidence>
<evidence type="ECO:0000313" key="2">
    <source>
        <dbReference type="EMBL" id="KAK3894992.1"/>
    </source>
</evidence>
<name>A0AAE1GN42_PETCI</name>
<dbReference type="AlphaFoldDB" id="A0AAE1GN42"/>
<dbReference type="EMBL" id="JAWQEG010000074">
    <property type="protein sequence ID" value="KAK3894992.1"/>
    <property type="molecule type" value="Genomic_DNA"/>
</dbReference>
<dbReference type="Proteomes" id="UP001286313">
    <property type="component" value="Unassembled WGS sequence"/>
</dbReference>
<feature type="compositionally biased region" description="Polar residues" evidence="1">
    <location>
        <begin position="40"/>
        <end position="50"/>
    </location>
</feature>
<gene>
    <name evidence="2" type="ORF">Pcinc_001285</name>
</gene>
<accession>A0AAE1GN42</accession>
<comment type="caution">
    <text evidence="2">The sequence shown here is derived from an EMBL/GenBank/DDBJ whole genome shotgun (WGS) entry which is preliminary data.</text>
</comment>
<evidence type="ECO:0000256" key="1">
    <source>
        <dbReference type="SAM" id="MobiDB-lite"/>
    </source>
</evidence>
<reference evidence="2" key="1">
    <citation type="submission" date="2023-10" db="EMBL/GenBank/DDBJ databases">
        <title>Genome assemblies of two species of porcelain crab, Petrolisthes cinctipes and Petrolisthes manimaculis (Anomura: Porcellanidae).</title>
        <authorList>
            <person name="Angst P."/>
        </authorList>
    </citation>
    <scope>NUCLEOTIDE SEQUENCE</scope>
    <source>
        <strain evidence="2">PB745_01</strain>
        <tissue evidence="2">Gill</tissue>
    </source>
</reference>
<organism evidence="2 3">
    <name type="scientific">Petrolisthes cinctipes</name>
    <name type="common">Flat porcelain crab</name>
    <dbReference type="NCBI Taxonomy" id="88211"/>
    <lineage>
        <taxon>Eukaryota</taxon>
        <taxon>Metazoa</taxon>
        <taxon>Ecdysozoa</taxon>
        <taxon>Arthropoda</taxon>
        <taxon>Crustacea</taxon>
        <taxon>Multicrustacea</taxon>
        <taxon>Malacostraca</taxon>
        <taxon>Eumalacostraca</taxon>
        <taxon>Eucarida</taxon>
        <taxon>Decapoda</taxon>
        <taxon>Pleocyemata</taxon>
        <taxon>Anomura</taxon>
        <taxon>Galatheoidea</taxon>
        <taxon>Porcellanidae</taxon>
        <taxon>Petrolisthes</taxon>
    </lineage>
</organism>
<feature type="compositionally biased region" description="Basic and acidic residues" evidence="1">
    <location>
        <begin position="30"/>
        <end position="39"/>
    </location>
</feature>
<proteinExistence type="predicted"/>
<sequence length="77" mass="8543">MCHGGERVCNASALHSFAPPDEVEEEEQVEEKRENDELPTHTTPKLNSLQPLPPTPIATTSRVLCDVVGICTRIYIK</sequence>
<protein>
    <submittedName>
        <fullName evidence="2">Uncharacterized protein</fullName>
    </submittedName>
</protein>
<feature type="region of interest" description="Disordered" evidence="1">
    <location>
        <begin position="1"/>
        <end position="57"/>
    </location>
</feature>
<keyword evidence="3" id="KW-1185">Reference proteome</keyword>